<keyword evidence="11" id="KW-1133">Transmembrane helix</keyword>
<keyword evidence="6" id="KW-0433">Leucine-rich repeat</keyword>
<evidence type="ECO:0000256" key="9">
    <source>
        <dbReference type="ARBA" id="ARBA00022737"/>
    </source>
</evidence>
<protein>
    <recommendedName>
        <fullName evidence="17">Cullin family profile domain-containing protein</fullName>
    </recommendedName>
</protein>
<evidence type="ECO:0000256" key="12">
    <source>
        <dbReference type="ARBA" id="ARBA00023136"/>
    </source>
</evidence>
<dbReference type="PANTHER" id="PTHR48063:SF98">
    <property type="entry name" value="LRR RECEPTOR-LIKE SERINE_THREONINE-PROTEIN KINASE FLS2"/>
    <property type="match status" value="1"/>
</dbReference>
<evidence type="ECO:0000259" key="17">
    <source>
        <dbReference type="PROSITE" id="PS50069"/>
    </source>
</evidence>
<keyword evidence="10" id="KW-0832">Ubl conjugation</keyword>
<accession>A0A2P5W5U7</accession>
<keyword evidence="13" id="KW-0675">Receptor</keyword>
<dbReference type="EMBL" id="KZ668981">
    <property type="protein sequence ID" value="PPR86445.1"/>
    <property type="molecule type" value="Genomic_DNA"/>
</dbReference>
<keyword evidence="7" id="KW-0812">Transmembrane</keyword>
<dbReference type="SMART" id="SM00369">
    <property type="entry name" value="LRR_TYP"/>
    <property type="match status" value="5"/>
</dbReference>
<dbReference type="PANTHER" id="PTHR48063">
    <property type="entry name" value="LRR RECEPTOR-LIKE KINASE"/>
    <property type="match status" value="1"/>
</dbReference>
<dbReference type="FunFam" id="3.80.10.10:FF:000095">
    <property type="entry name" value="LRR receptor-like serine/threonine-protein kinase GSO1"/>
    <property type="match status" value="1"/>
</dbReference>
<evidence type="ECO:0000256" key="3">
    <source>
        <dbReference type="ARBA" id="ARBA00009592"/>
    </source>
</evidence>
<keyword evidence="4" id="KW-1003">Cell membrane</keyword>
<comment type="similarity">
    <text evidence="3">Belongs to the RLP family.</text>
</comment>
<dbReference type="SUPFAM" id="SSF52058">
    <property type="entry name" value="L domain-like"/>
    <property type="match status" value="2"/>
</dbReference>
<dbReference type="InterPro" id="IPR032675">
    <property type="entry name" value="LRR_dom_sf"/>
</dbReference>
<dbReference type="AlphaFoldDB" id="A0A2P5W5U7"/>
<dbReference type="InterPro" id="IPR013210">
    <property type="entry name" value="LRR_N_plant-typ"/>
</dbReference>
<evidence type="ECO:0000313" key="19">
    <source>
        <dbReference type="Proteomes" id="UP000239757"/>
    </source>
</evidence>
<evidence type="ECO:0000256" key="6">
    <source>
        <dbReference type="ARBA" id="ARBA00022614"/>
    </source>
</evidence>
<reference evidence="18 19" key="1">
    <citation type="submission" date="2015-01" db="EMBL/GenBank/DDBJ databases">
        <title>Genome of allotetraploid Gossypium barbadense reveals genomic plasticity and fiber elongation in cotton evolution.</title>
        <authorList>
            <person name="Chen X."/>
            <person name="Liu X."/>
            <person name="Zhao B."/>
            <person name="Zheng H."/>
            <person name="Hu Y."/>
            <person name="Lu G."/>
            <person name="Yang C."/>
            <person name="Chen J."/>
            <person name="Shan C."/>
            <person name="Zhang L."/>
            <person name="Zhou Y."/>
            <person name="Wang L."/>
            <person name="Guo W."/>
            <person name="Bai Y."/>
            <person name="Ruan J."/>
            <person name="Shangguan X."/>
            <person name="Mao Y."/>
            <person name="Jiang J."/>
            <person name="Zhu Y."/>
            <person name="Lei J."/>
            <person name="Kang H."/>
            <person name="Chen S."/>
            <person name="He X."/>
            <person name="Wang R."/>
            <person name="Wang Y."/>
            <person name="Chen J."/>
            <person name="Wang L."/>
            <person name="Yu S."/>
            <person name="Wang B."/>
            <person name="Wei J."/>
            <person name="Song S."/>
            <person name="Lu X."/>
            <person name="Gao Z."/>
            <person name="Gu W."/>
            <person name="Deng X."/>
            <person name="Ma D."/>
            <person name="Wang S."/>
            <person name="Liang W."/>
            <person name="Fang L."/>
            <person name="Cai C."/>
            <person name="Zhu X."/>
            <person name="Zhou B."/>
            <person name="Zhang Y."/>
            <person name="Chen Z."/>
            <person name="Xu S."/>
            <person name="Zhu R."/>
            <person name="Wang S."/>
            <person name="Zhang T."/>
            <person name="Zhao G."/>
        </authorList>
    </citation>
    <scope>NUCLEOTIDE SEQUENCE [LARGE SCALE GENOMIC DNA]</scope>
    <source>
        <strain evidence="19">cv. Xinhai21</strain>
        <tissue evidence="18">Leaf</tissue>
    </source>
</reference>
<evidence type="ECO:0000256" key="5">
    <source>
        <dbReference type="ARBA" id="ARBA00022499"/>
    </source>
</evidence>
<keyword evidence="12" id="KW-0472">Membrane</keyword>
<dbReference type="PROSITE" id="PS50069">
    <property type="entry name" value="CULLIN_2"/>
    <property type="match status" value="1"/>
</dbReference>
<feature type="domain" description="Cullin family profile" evidence="17">
    <location>
        <begin position="656"/>
        <end position="737"/>
    </location>
</feature>
<dbReference type="Gene3D" id="1.20.1310.10">
    <property type="entry name" value="Cullin Repeats"/>
    <property type="match status" value="2"/>
</dbReference>
<evidence type="ECO:0000256" key="10">
    <source>
        <dbReference type="ARBA" id="ARBA00022843"/>
    </source>
</evidence>
<dbReference type="InterPro" id="IPR016158">
    <property type="entry name" value="Cullin_homology"/>
</dbReference>
<dbReference type="Pfam" id="PF00888">
    <property type="entry name" value="Cullin"/>
    <property type="match status" value="1"/>
</dbReference>
<dbReference type="InterPro" id="IPR003591">
    <property type="entry name" value="Leu-rich_rpt_typical-subtyp"/>
</dbReference>
<dbReference type="GO" id="GO:0005886">
    <property type="term" value="C:plasma membrane"/>
    <property type="evidence" value="ECO:0007669"/>
    <property type="project" value="UniProtKB-SubCell"/>
</dbReference>
<dbReference type="GO" id="GO:0006511">
    <property type="term" value="P:ubiquitin-dependent protein catabolic process"/>
    <property type="evidence" value="ECO:0007669"/>
    <property type="project" value="InterPro"/>
</dbReference>
<evidence type="ECO:0000256" key="11">
    <source>
        <dbReference type="ARBA" id="ARBA00022989"/>
    </source>
</evidence>
<evidence type="ECO:0000256" key="1">
    <source>
        <dbReference type="ARBA" id="ARBA00004251"/>
    </source>
</evidence>
<evidence type="ECO:0000256" key="14">
    <source>
        <dbReference type="ARBA" id="ARBA00023180"/>
    </source>
</evidence>
<evidence type="ECO:0000256" key="8">
    <source>
        <dbReference type="ARBA" id="ARBA00022729"/>
    </source>
</evidence>
<evidence type="ECO:0000256" key="13">
    <source>
        <dbReference type="ARBA" id="ARBA00023170"/>
    </source>
</evidence>
<name>A0A2P5W5U7_GOSBA</name>
<gene>
    <name evidence="18" type="ORF">GOBAR_AA34247</name>
</gene>
<dbReference type="OrthoDB" id="8731593at2759"/>
<evidence type="ECO:0000256" key="4">
    <source>
        <dbReference type="ARBA" id="ARBA00022475"/>
    </source>
</evidence>
<dbReference type="GO" id="GO:0031625">
    <property type="term" value="F:ubiquitin protein ligase binding"/>
    <property type="evidence" value="ECO:0007669"/>
    <property type="project" value="InterPro"/>
</dbReference>
<comment type="subcellular location">
    <subcellularLocation>
        <location evidence="1">Cell membrane</location>
        <topology evidence="1">Single-pass type I membrane protein</topology>
    </subcellularLocation>
</comment>
<organism evidence="18 19">
    <name type="scientific">Gossypium barbadense</name>
    <name type="common">Sea Island cotton</name>
    <name type="synonym">Hibiscus barbadensis</name>
    <dbReference type="NCBI Taxonomy" id="3634"/>
    <lineage>
        <taxon>Eukaryota</taxon>
        <taxon>Viridiplantae</taxon>
        <taxon>Streptophyta</taxon>
        <taxon>Embryophyta</taxon>
        <taxon>Tracheophyta</taxon>
        <taxon>Spermatophyta</taxon>
        <taxon>Magnoliopsida</taxon>
        <taxon>eudicotyledons</taxon>
        <taxon>Gunneridae</taxon>
        <taxon>Pentapetalae</taxon>
        <taxon>rosids</taxon>
        <taxon>malvids</taxon>
        <taxon>Malvales</taxon>
        <taxon>Malvaceae</taxon>
        <taxon>Malvoideae</taxon>
        <taxon>Gossypium</taxon>
    </lineage>
</organism>
<dbReference type="SUPFAM" id="SSF75632">
    <property type="entry name" value="Cullin homology domain"/>
    <property type="match status" value="1"/>
</dbReference>
<evidence type="ECO:0000256" key="2">
    <source>
        <dbReference type="ARBA" id="ARBA00006019"/>
    </source>
</evidence>
<evidence type="ECO:0000313" key="18">
    <source>
        <dbReference type="EMBL" id="PPR86445.1"/>
    </source>
</evidence>
<dbReference type="SMART" id="SM00182">
    <property type="entry name" value="CULLIN"/>
    <property type="match status" value="1"/>
</dbReference>
<dbReference type="InterPro" id="IPR016159">
    <property type="entry name" value="Cullin_repeat-like_dom_sf"/>
</dbReference>
<comment type="similarity">
    <text evidence="2 15 16">Belongs to the cullin family.</text>
</comment>
<keyword evidence="9" id="KW-0677">Repeat</keyword>
<dbReference type="InterPro" id="IPR046956">
    <property type="entry name" value="RLP23-like"/>
</dbReference>
<dbReference type="Pfam" id="PF08263">
    <property type="entry name" value="LRRNT_2"/>
    <property type="match status" value="1"/>
</dbReference>
<evidence type="ECO:0000256" key="7">
    <source>
        <dbReference type="ARBA" id="ARBA00022692"/>
    </source>
</evidence>
<dbReference type="InterPro" id="IPR001611">
    <property type="entry name" value="Leu-rich_rpt"/>
</dbReference>
<dbReference type="Pfam" id="PF00560">
    <property type="entry name" value="LRR_1"/>
    <property type="match status" value="8"/>
</dbReference>
<keyword evidence="14" id="KW-0325">Glycoprotein</keyword>
<dbReference type="SUPFAM" id="SSF74788">
    <property type="entry name" value="Cullin repeat-like"/>
    <property type="match status" value="1"/>
</dbReference>
<dbReference type="PROSITE" id="PS51450">
    <property type="entry name" value="LRR"/>
    <property type="match status" value="1"/>
</dbReference>
<evidence type="ECO:0000256" key="16">
    <source>
        <dbReference type="RuleBase" id="RU003829"/>
    </source>
</evidence>
<evidence type="ECO:0000256" key="15">
    <source>
        <dbReference type="PROSITE-ProRule" id="PRU00330"/>
    </source>
</evidence>
<sequence length="737" mass="81962">MLLCLNIFTNSFSKGIPQPSCIKSERQALLKIKQQLKNSNMLDNWMARKEDCCKWVRVFCNTVTGHVTELQLGNSNDTIASSRSKKAESLKLGGKLSSALLDLKHLSYLDLSNNDFDPTQIPDWFWNLTSHLQYLNISGNKFQGKIPDLLTNQASLVLDLSFNNFTGSLPGISLNVTVLDLSNNVLSGSMSQFLCYKEHQMKLEVLNLEGNHLSGEIPDCWEKWRSLVAIELCNNNFSGGIPSSMGALTSLESLHLRNNHLEGEIPDSLTNCTQLLTLDFAANHLSGEIPPWMGERLSKLIIISFQSNRFHGHVPDQICGLSSLQILDLSHNNLSGNIPSCINNLTAMISRKMSCSKISYNTSKGCFFDNMALMMKGAVLDYSNTLGLIKLVDLSDNNLSGEIPTEMTMLTGLLSLNLSKNHLVGKIPSNIGAIKTLECVDLSENNLSGEIPHSMSELNFLSYLNLSYNNLTGQIPTGTQLQSFSASSFLGTKLYGPPLSTSKTQVPASKIVGEQVDNRTQVDWNFICMEFGFCQHRFLTPDTGVHQVWEFCPESGTPEGIYDADGWTPYRGPSEDVLTVFKGQCKSLRQAISSYIRRTGQSIVMDEEKDKDMVSSLLEFKASLDSILEESFSKNEAFCNTIKDSFEHLINLRQNRPAELIAKFLDEKLRDGNKGTSEEELEGTLDKVLVLFRFIQGKDVFEAFYKKDLAKRLLLGKSASIDAEKSMISKLKTECGS</sequence>
<keyword evidence="8" id="KW-0732">Signal</keyword>
<dbReference type="Gene3D" id="3.80.10.10">
    <property type="entry name" value="Ribonuclease Inhibitor"/>
    <property type="match status" value="2"/>
</dbReference>
<dbReference type="PRINTS" id="PR00019">
    <property type="entry name" value="LEURICHRPT"/>
</dbReference>
<proteinExistence type="inferred from homology"/>
<keyword evidence="5" id="KW-1017">Isopeptide bond</keyword>
<dbReference type="InterPro" id="IPR001373">
    <property type="entry name" value="Cullin_N"/>
</dbReference>
<dbReference type="FunFam" id="1.20.1310.10:FF:000002">
    <property type="entry name" value="cullin-3 isoform X1"/>
    <property type="match status" value="1"/>
</dbReference>
<dbReference type="InterPro" id="IPR036317">
    <property type="entry name" value="Cullin_homology_sf"/>
</dbReference>
<dbReference type="Proteomes" id="UP000239757">
    <property type="component" value="Unassembled WGS sequence"/>
</dbReference>
<dbReference type="FunFam" id="3.80.10.10:FF:000111">
    <property type="entry name" value="LRR receptor-like serine/threonine-protein kinase ERECTA"/>
    <property type="match status" value="1"/>
</dbReference>